<dbReference type="InterPro" id="IPR013783">
    <property type="entry name" value="Ig-like_fold"/>
</dbReference>
<sequence length="434" mass="47988">MRLLELITGIIRSFPHVLLNRSGGMIGILFQLYLVVWILWAAFISSGKAYEISAIAGLQTYLHIFTYPGVPSFVLPAAISILVPYIPVYLLWIYDLTAGAKKRRHKEIQAYESVKIDFNLPPRMELGMGSSVSFQISNPARYEIENIWIRTIFPECVRCDSPQVSLGLLKPGTSKSVSIAFVPLCAGKADMGLVEFYFEMKGKEFRKEPFSLGTHEVSCSYLDISTEVPDTLKFGHATPFYITLKNNSQMALTGLNVKCFFSKGIGFDSSGFMLANIGPGSVRSLSFNVVPTTLHEASIGYFNIRFHANGNECYVGPVDLGKHKIRVPELDVKLNVPDNFYKEVPATIGITVENHSDIPLSNLRFTNCFSSQIECDSPVVSIPDISPGASRYVSLSIRPRTGGNIDLGNLNISFDVNGITCHKEPIAMGIHKIL</sequence>
<dbReference type="RefSeq" id="WP_135390291.1">
    <property type="nucleotide sequence ID" value="NZ_PGGK01000013.1"/>
</dbReference>
<keyword evidence="1" id="KW-1133">Transmembrane helix</keyword>
<proteinExistence type="predicted"/>
<reference evidence="2 3" key="1">
    <citation type="submission" date="2017-11" db="EMBL/GenBank/DDBJ databases">
        <title>Isolation and Characterization of Methanogenic Archaea from Saline Meromictic Lake at Siberia.</title>
        <authorList>
            <person name="Shen Y."/>
            <person name="Huang H.-H."/>
            <person name="Lai M.-C."/>
            <person name="Chen S.-C."/>
        </authorList>
    </citation>
    <scope>NUCLEOTIDE SEQUENCE [LARGE SCALE GENOMIC DNA]</scope>
    <source>
        <strain evidence="2 3">SY-01</strain>
    </source>
</reference>
<dbReference type="AlphaFoldDB" id="A0A4E0PVA4"/>
<evidence type="ECO:0000313" key="3">
    <source>
        <dbReference type="Proteomes" id="UP000297295"/>
    </source>
</evidence>
<dbReference type="Gene3D" id="2.60.40.10">
    <property type="entry name" value="Immunoglobulins"/>
    <property type="match status" value="1"/>
</dbReference>
<keyword evidence="1" id="KW-0472">Membrane</keyword>
<accession>A0A4E0PVA4</accession>
<organism evidence="2 3">
    <name type="scientific">Methanolobus halotolerans</name>
    <dbReference type="NCBI Taxonomy" id="2052935"/>
    <lineage>
        <taxon>Archaea</taxon>
        <taxon>Methanobacteriati</taxon>
        <taxon>Methanobacteriota</taxon>
        <taxon>Stenosarchaea group</taxon>
        <taxon>Methanomicrobia</taxon>
        <taxon>Methanosarcinales</taxon>
        <taxon>Methanosarcinaceae</taxon>
        <taxon>Methanolobus</taxon>
    </lineage>
</organism>
<name>A0A4E0PVA4_9EURY</name>
<feature type="transmembrane region" description="Helical" evidence="1">
    <location>
        <begin position="23"/>
        <end position="42"/>
    </location>
</feature>
<gene>
    <name evidence="2" type="ORF">CUN85_10660</name>
</gene>
<dbReference type="Proteomes" id="UP000297295">
    <property type="component" value="Unassembled WGS sequence"/>
</dbReference>
<keyword evidence="3" id="KW-1185">Reference proteome</keyword>
<evidence type="ECO:0000256" key="1">
    <source>
        <dbReference type="SAM" id="Phobius"/>
    </source>
</evidence>
<protein>
    <submittedName>
        <fullName evidence="2">Uncharacterized protein</fullName>
    </submittedName>
</protein>
<comment type="caution">
    <text evidence="2">The sequence shown here is derived from an EMBL/GenBank/DDBJ whole genome shotgun (WGS) entry which is preliminary data.</text>
</comment>
<evidence type="ECO:0000313" key="2">
    <source>
        <dbReference type="EMBL" id="TGC07897.1"/>
    </source>
</evidence>
<dbReference type="OrthoDB" id="124381at2157"/>
<feature type="transmembrane region" description="Helical" evidence="1">
    <location>
        <begin position="73"/>
        <end position="94"/>
    </location>
</feature>
<dbReference type="EMBL" id="PGGK01000013">
    <property type="protein sequence ID" value="TGC07897.1"/>
    <property type="molecule type" value="Genomic_DNA"/>
</dbReference>
<keyword evidence="1" id="KW-0812">Transmembrane</keyword>